<dbReference type="STRING" id="437022.CC99x_01076"/>
<keyword evidence="6 7" id="KW-0408">Iron</keyword>
<evidence type="ECO:0000313" key="10">
    <source>
        <dbReference type="EMBL" id="MCS5709431.1"/>
    </source>
</evidence>
<keyword evidence="11" id="KW-1185">Reference proteome</keyword>
<dbReference type="RefSeq" id="WP_057624191.1">
    <property type="nucleotide sequence ID" value="NZ_LKHV02000001.1"/>
</dbReference>
<keyword evidence="2 7" id="KW-0349">Heme</keyword>
<dbReference type="EMBL" id="LKHV02000001">
    <property type="protein sequence ID" value="MCS5709431.1"/>
    <property type="molecule type" value="Genomic_DNA"/>
</dbReference>
<reference evidence="9" key="1">
    <citation type="submission" date="2015-09" db="EMBL/GenBank/DDBJ databases">
        <title>Draft Genome Sequences of Two Novel Amoeba-resistant Intranuclear Bacteria, Candidatus Berkiella cookevillensis and Candidatus Berkiella aquae.</title>
        <authorList>
            <person name="Mehari Y.T."/>
            <person name="Arivett B.A."/>
            <person name="Farone A.L."/>
            <person name="Gunderson J.H."/>
            <person name="Farone M.B."/>
        </authorList>
    </citation>
    <scope>NUCLEOTIDE SEQUENCE [LARGE SCALE GENOMIC DNA]</scope>
    <source>
        <strain evidence="9">CC99</strain>
    </source>
</reference>
<feature type="transmembrane region" description="Helical" evidence="7">
    <location>
        <begin position="108"/>
        <end position="127"/>
    </location>
</feature>
<feature type="signal peptide" evidence="7">
    <location>
        <begin position="1"/>
        <end position="24"/>
    </location>
</feature>
<dbReference type="AlphaFoldDB" id="A0A0Q9YHJ8"/>
<keyword evidence="5" id="KW-0201">Cytochrome c-type biogenesis</keyword>
<dbReference type="GO" id="GO:0017004">
    <property type="term" value="P:cytochrome complex assembly"/>
    <property type="evidence" value="ECO:0007669"/>
    <property type="project" value="UniProtKB-KW"/>
</dbReference>
<dbReference type="InterPro" id="IPR005616">
    <property type="entry name" value="CcmH/CycL/Ccl2/NrfF_N"/>
</dbReference>
<proteinExistence type="inferred from homology"/>
<dbReference type="Proteomes" id="UP000051494">
    <property type="component" value="Unassembled WGS sequence"/>
</dbReference>
<dbReference type="PANTHER" id="PTHR47870:SF1">
    <property type="entry name" value="CYTOCHROME C-TYPE BIOGENESIS PROTEIN CCMH"/>
    <property type="match status" value="1"/>
</dbReference>
<dbReference type="Gene3D" id="1.10.8.640">
    <property type="entry name" value="Cytochrome C biogenesis protein"/>
    <property type="match status" value="1"/>
</dbReference>
<dbReference type="OrthoDB" id="9804975at2"/>
<dbReference type="InterPro" id="IPR051263">
    <property type="entry name" value="C-type_cytochrome_biogenesis"/>
</dbReference>
<dbReference type="InterPro" id="IPR038297">
    <property type="entry name" value="CcmH/CycL/NrfF/Ccl2_sf"/>
</dbReference>
<dbReference type="EMBL" id="LKHV01000004">
    <property type="protein sequence ID" value="KRG19081.1"/>
    <property type="molecule type" value="Genomic_DNA"/>
</dbReference>
<gene>
    <name evidence="9" type="primary">ccmH</name>
    <name evidence="9" type="ORF">CC99x_01076</name>
    <name evidence="10" type="ORF">CC99x_011015</name>
</gene>
<evidence type="ECO:0000259" key="8">
    <source>
        <dbReference type="Pfam" id="PF03918"/>
    </source>
</evidence>
<reference evidence="10" key="2">
    <citation type="journal article" date="2016" name="Genome Announc.">
        <title>Draft Genome Sequences of Two Novel Amoeba-Resistant Intranuclear Bacteria, 'Candidatus Berkiella cookevillensis' and 'Candidatus Berkiella aquae'.</title>
        <authorList>
            <person name="Mehari Y.T."/>
            <person name="Arivett B.A."/>
            <person name="Farone A.L."/>
            <person name="Gunderson J.H."/>
            <person name="Farone M.B."/>
        </authorList>
    </citation>
    <scope>NUCLEOTIDE SEQUENCE</scope>
    <source>
        <strain evidence="10">CC99</strain>
    </source>
</reference>
<keyword evidence="7" id="KW-1133">Transmembrane helix</keyword>
<name>A0A0Q9YHJ8_9GAMM</name>
<feature type="domain" description="CcmH/CycL/Ccl2/NrfF N-terminal" evidence="8">
    <location>
        <begin position="14"/>
        <end position="134"/>
    </location>
</feature>
<evidence type="ECO:0000256" key="4">
    <source>
        <dbReference type="ARBA" id="ARBA00022729"/>
    </source>
</evidence>
<accession>A0A0Q9YHJ8</accession>
<feature type="chain" id="PRO_5043073457" description="Cytochrome c-type biogenesis protein" evidence="7">
    <location>
        <begin position="25"/>
        <end position="137"/>
    </location>
</feature>
<keyword evidence="7" id="KW-0812">Transmembrane</keyword>
<evidence type="ECO:0000313" key="9">
    <source>
        <dbReference type="EMBL" id="KRG19081.1"/>
    </source>
</evidence>
<dbReference type="Pfam" id="PF03918">
    <property type="entry name" value="CcmH"/>
    <property type="match status" value="1"/>
</dbReference>
<sequence length="137" mass="15932">MFLRIRNVVLVSIISCLLLSQAVAVQDTYVFENASQQLIFERLSRKLRCVTCPNQSLADSHAPVAESMREQIHEMILNNVPEAEIEQHFLDRYGDYVLYKPEFKANTWVLWLGPLVFLFAGLVILITHMNRRRIENL</sequence>
<comment type="caution">
    <text evidence="9">The sequence shown here is derived from an EMBL/GenBank/DDBJ whole genome shotgun (WGS) entry which is preliminary data.</text>
</comment>
<dbReference type="GO" id="GO:0005886">
    <property type="term" value="C:plasma membrane"/>
    <property type="evidence" value="ECO:0007669"/>
    <property type="project" value="TreeGrafter"/>
</dbReference>
<evidence type="ECO:0000256" key="1">
    <source>
        <dbReference type="ARBA" id="ARBA00010342"/>
    </source>
</evidence>
<evidence type="ECO:0000256" key="3">
    <source>
        <dbReference type="ARBA" id="ARBA00022723"/>
    </source>
</evidence>
<reference evidence="10" key="3">
    <citation type="submission" date="2021-06" db="EMBL/GenBank/DDBJ databases">
        <title>Genomic Description and Analysis of Intracellular Bacteria, Candidatus Berkiella cookevillensis and Candidatus Berkiella aquae.</title>
        <authorList>
            <person name="Kidane D.T."/>
            <person name="Mehari Y.T."/>
            <person name="Rice F.C."/>
            <person name="Arivett B.A."/>
            <person name="Farone A.L."/>
            <person name="Berk S.G."/>
            <person name="Farone M.B."/>
        </authorList>
    </citation>
    <scope>NUCLEOTIDE SEQUENCE</scope>
    <source>
        <strain evidence="10">CC99</strain>
    </source>
</reference>
<keyword evidence="3 7" id="KW-0479">Metal-binding</keyword>
<evidence type="ECO:0000256" key="6">
    <source>
        <dbReference type="ARBA" id="ARBA00023004"/>
    </source>
</evidence>
<keyword evidence="7" id="KW-0472">Membrane</keyword>
<evidence type="ECO:0000256" key="7">
    <source>
        <dbReference type="RuleBase" id="RU364112"/>
    </source>
</evidence>
<keyword evidence="4 7" id="KW-0732">Signal</keyword>
<dbReference type="GO" id="GO:0046872">
    <property type="term" value="F:metal ion binding"/>
    <property type="evidence" value="ECO:0007669"/>
    <property type="project" value="UniProtKB-KW"/>
</dbReference>
<dbReference type="CDD" id="cd16378">
    <property type="entry name" value="CcmH_N"/>
    <property type="match status" value="1"/>
</dbReference>
<comment type="similarity">
    <text evidence="1 7">Belongs to the CcmH/CycL/Ccl2/NrfF family.</text>
</comment>
<dbReference type="PANTHER" id="PTHR47870">
    <property type="entry name" value="CYTOCHROME C-TYPE BIOGENESIS PROTEIN CCMH"/>
    <property type="match status" value="1"/>
</dbReference>
<comment type="function">
    <text evidence="7">Possible subunit of a heme lyase.</text>
</comment>
<evidence type="ECO:0000256" key="5">
    <source>
        <dbReference type="ARBA" id="ARBA00022748"/>
    </source>
</evidence>
<evidence type="ECO:0000313" key="11">
    <source>
        <dbReference type="Proteomes" id="UP000051494"/>
    </source>
</evidence>
<organism evidence="9">
    <name type="scientific">Candidatus Berkiella cookevillensis</name>
    <dbReference type="NCBI Taxonomy" id="437022"/>
    <lineage>
        <taxon>Bacteria</taxon>
        <taxon>Pseudomonadati</taxon>
        <taxon>Pseudomonadota</taxon>
        <taxon>Gammaproteobacteria</taxon>
        <taxon>Candidatus Berkiellales</taxon>
        <taxon>Candidatus Berkiellaceae</taxon>
        <taxon>Candidatus Berkiella</taxon>
    </lineage>
</organism>
<protein>
    <recommendedName>
        <fullName evidence="7">Cytochrome c-type biogenesis protein</fullName>
    </recommendedName>
</protein>
<evidence type="ECO:0000256" key="2">
    <source>
        <dbReference type="ARBA" id="ARBA00022617"/>
    </source>
</evidence>